<evidence type="ECO:0000313" key="4">
    <source>
        <dbReference type="Proteomes" id="UP000557842"/>
    </source>
</evidence>
<name>A0A5L4K8L5_CAMFE</name>
<dbReference type="RefSeq" id="WP_065843730.1">
    <property type="nucleotide sequence ID" value="NZ_AABUZP020000066.1"/>
</dbReference>
<dbReference type="AlphaFoldDB" id="A0A5L4K8L5"/>
<proteinExistence type="predicted"/>
<evidence type="ECO:0000313" key="1">
    <source>
        <dbReference type="EMBL" id="EAI5408209.1"/>
    </source>
</evidence>
<dbReference type="GO" id="GO:0016740">
    <property type="term" value="F:transferase activity"/>
    <property type="evidence" value="ECO:0007669"/>
    <property type="project" value="UniProtKB-KW"/>
</dbReference>
<accession>A0A5L4K8L5</accession>
<protein>
    <submittedName>
        <fullName evidence="2">Ornithine carbamoyltransferase</fullName>
    </submittedName>
</protein>
<evidence type="ECO:0000313" key="3">
    <source>
        <dbReference type="EMBL" id="EAK0468803.1"/>
    </source>
</evidence>
<dbReference type="EMBL" id="AACCXM010000003">
    <property type="protein sequence ID" value="EAK0468803.1"/>
    <property type="molecule type" value="Genomic_DNA"/>
</dbReference>
<keyword evidence="2" id="KW-0808">Transferase</keyword>
<sequence length="115" mass="13439">MKISIECDCVLLAQSLRLFLDGYYAPKKECDFIISDKKTISDKPVFIISEKSPYLSVPFTKDTLLNTLEEFYSAMQIRNQNYVKKSPLSLEERVSNLVDNFKRDLINIIKDEYEK</sequence>
<dbReference type="EMBL" id="AABQDW010000009">
    <property type="protein sequence ID" value="EAI5408209.1"/>
    <property type="molecule type" value="Genomic_DNA"/>
</dbReference>
<reference evidence="2 4" key="1">
    <citation type="submission" date="2018-05" db="EMBL/GenBank/DDBJ databases">
        <authorList>
            <consortium name="PulseNet: The National Subtyping Network for Foodborne Disease Surveillance"/>
            <person name="Tarr C.L."/>
            <person name="Trees E."/>
            <person name="Katz L.S."/>
            <person name="Carleton-Romer H.A."/>
            <person name="Stroika S."/>
            <person name="Kucerova Z."/>
            <person name="Roache K.F."/>
            <person name="Sabol A.L."/>
            <person name="Besser J."/>
            <person name="Gerner-Smidt P."/>
        </authorList>
    </citation>
    <scope>NUCLEOTIDE SEQUENCE</scope>
    <source>
        <strain evidence="2">2014D-0197</strain>
        <strain evidence="1 4">2016D-0221</strain>
        <strain evidence="3">D4313</strain>
    </source>
</reference>
<gene>
    <name evidence="2" type="ORF">AAH17_02460</name>
    <name evidence="3" type="ORF">AAH24_05415</name>
    <name evidence="1" type="ORF">BVH53_05795</name>
</gene>
<dbReference type="EMBL" id="AACCXK010000003">
    <property type="protein sequence ID" value="EAK0452526.1"/>
    <property type="molecule type" value="Genomic_DNA"/>
</dbReference>
<evidence type="ECO:0000313" key="2">
    <source>
        <dbReference type="EMBL" id="EAK0452526.1"/>
    </source>
</evidence>
<dbReference type="Proteomes" id="UP000557842">
    <property type="component" value="Unassembled WGS sequence"/>
</dbReference>
<organism evidence="2">
    <name type="scientific">Campylobacter fetus</name>
    <dbReference type="NCBI Taxonomy" id="196"/>
    <lineage>
        <taxon>Bacteria</taxon>
        <taxon>Pseudomonadati</taxon>
        <taxon>Campylobacterota</taxon>
        <taxon>Epsilonproteobacteria</taxon>
        <taxon>Campylobacterales</taxon>
        <taxon>Campylobacteraceae</taxon>
        <taxon>Campylobacter</taxon>
    </lineage>
</organism>
<comment type="caution">
    <text evidence="2">The sequence shown here is derived from an EMBL/GenBank/DDBJ whole genome shotgun (WGS) entry which is preliminary data.</text>
</comment>